<dbReference type="AlphaFoldDB" id="A0A4R6XYX2"/>
<feature type="domain" description="Glycosyltransferase subfamily 4-like N-terminal" evidence="3">
    <location>
        <begin position="16"/>
        <end position="178"/>
    </location>
</feature>
<dbReference type="FunFam" id="3.40.50.2000:FF:000119">
    <property type="entry name" value="Glycosyl transferase group 1"/>
    <property type="match status" value="1"/>
</dbReference>
<gene>
    <name evidence="4" type="ORF">C8D91_0706</name>
</gene>
<reference evidence="4 5" key="1">
    <citation type="submission" date="2019-03" db="EMBL/GenBank/DDBJ databases">
        <title>Genomic Encyclopedia of Type Strains, Phase IV (KMG-IV): sequencing the most valuable type-strain genomes for metagenomic binning, comparative biology and taxonomic classification.</title>
        <authorList>
            <person name="Goeker M."/>
        </authorList>
    </citation>
    <scope>NUCLEOTIDE SEQUENCE [LARGE SCALE GENOMIC DNA]</scope>
    <source>
        <strain evidence="4 5">DSM 25488</strain>
    </source>
</reference>
<dbReference type="EMBL" id="SNZB01000001">
    <property type="protein sequence ID" value="TDR23839.1"/>
    <property type="molecule type" value="Genomic_DNA"/>
</dbReference>
<dbReference type="Gene3D" id="3.40.50.2000">
    <property type="entry name" value="Glycogen Phosphorylase B"/>
    <property type="match status" value="2"/>
</dbReference>
<dbReference type="GO" id="GO:0016757">
    <property type="term" value="F:glycosyltransferase activity"/>
    <property type="evidence" value="ECO:0007669"/>
    <property type="project" value="UniProtKB-KW"/>
</dbReference>
<sequence length="376" mass="42098">MKVILNVDAITHPLTGIGQYTLHLGKQLPLQNGLEAVKYFSSDHWIDDINQSAQANQWISRLRPWIPFKGLALNAYAKRRNKHFKQLTGDLSDHVFHSPNFVLMPFAGKSVATFHDLSFVHYRETQPNYRLQFLDREIPKTLNQADVLMVPTEFIKQEIMSHYAYPAAKIHVTPLGVEAGFKAYSANETRASLQAHQLKHKQFILSVATTEPRKNLSRLLQAYTQLPKALRAAYPLVLVGSKGWLNQDINQRIKSLVKKGQIISLGYVDQTALQHLYAAAQVMAFPSLYEGFGLPIIESMASGTAVLTSHHSAMQEVAGGHAMLCDPLDVQGIKAGLRAALENETWLTQAQANGLAHSKQFTWQRCAEKTVMAYES</sequence>
<protein>
    <submittedName>
        <fullName evidence="4">Alpha-1,3-rhamnosyl/mannosyltransferase</fullName>
    </submittedName>
</protein>
<evidence type="ECO:0000313" key="5">
    <source>
        <dbReference type="Proteomes" id="UP000295724"/>
    </source>
</evidence>
<dbReference type="Pfam" id="PF00534">
    <property type="entry name" value="Glycos_transf_1"/>
    <property type="match status" value="1"/>
</dbReference>
<dbReference type="SUPFAM" id="SSF53756">
    <property type="entry name" value="UDP-Glycosyltransferase/glycogen phosphorylase"/>
    <property type="match status" value="1"/>
</dbReference>
<dbReference type="OrthoDB" id="9801609at2"/>
<evidence type="ECO:0000259" key="2">
    <source>
        <dbReference type="Pfam" id="PF00534"/>
    </source>
</evidence>
<evidence type="ECO:0000256" key="1">
    <source>
        <dbReference type="ARBA" id="ARBA00022679"/>
    </source>
</evidence>
<evidence type="ECO:0000313" key="4">
    <source>
        <dbReference type="EMBL" id="TDR23839.1"/>
    </source>
</evidence>
<dbReference type="Proteomes" id="UP000295724">
    <property type="component" value="Unassembled WGS sequence"/>
</dbReference>
<proteinExistence type="predicted"/>
<organism evidence="4 5">
    <name type="scientific">Marinicella litoralis</name>
    <dbReference type="NCBI Taxonomy" id="644220"/>
    <lineage>
        <taxon>Bacteria</taxon>
        <taxon>Pseudomonadati</taxon>
        <taxon>Pseudomonadota</taxon>
        <taxon>Gammaproteobacteria</taxon>
        <taxon>Lysobacterales</taxon>
        <taxon>Marinicellaceae</taxon>
        <taxon>Marinicella</taxon>
    </lineage>
</organism>
<dbReference type="Pfam" id="PF13439">
    <property type="entry name" value="Glyco_transf_4"/>
    <property type="match status" value="1"/>
</dbReference>
<name>A0A4R6XYX2_9GAMM</name>
<evidence type="ECO:0000259" key="3">
    <source>
        <dbReference type="Pfam" id="PF13439"/>
    </source>
</evidence>
<keyword evidence="4" id="KW-0328">Glycosyltransferase</keyword>
<dbReference type="InterPro" id="IPR001296">
    <property type="entry name" value="Glyco_trans_1"/>
</dbReference>
<keyword evidence="1 4" id="KW-0808">Transferase</keyword>
<comment type="caution">
    <text evidence="4">The sequence shown here is derived from an EMBL/GenBank/DDBJ whole genome shotgun (WGS) entry which is preliminary data.</text>
</comment>
<dbReference type="PANTHER" id="PTHR46401:SF2">
    <property type="entry name" value="GLYCOSYLTRANSFERASE WBBK-RELATED"/>
    <property type="match status" value="1"/>
</dbReference>
<feature type="domain" description="Glycosyl transferase family 1" evidence="2">
    <location>
        <begin position="199"/>
        <end position="345"/>
    </location>
</feature>
<dbReference type="GO" id="GO:0009103">
    <property type="term" value="P:lipopolysaccharide biosynthetic process"/>
    <property type="evidence" value="ECO:0007669"/>
    <property type="project" value="TreeGrafter"/>
</dbReference>
<keyword evidence="5" id="KW-1185">Reference proteome</keyword>
<dbReference type="InterPro" id="IPR028098">
    <property type="entry name" value="Glyco_trans_4-like_N"/>
</dbReference>
<dbReference type="RefSeq" id="WP_099017550.1">
    <property type="nucleotide sequence ID" value="NZ_NIHB01000001.1"/>
</dbReference>
<dbReference type="CDD" id="cd03809">
    <property type="entry name" value="GT4_MtfB-like"/>
    <property type="match status" value="1"/>
</dbReference>
<accession>A0A4R6XYX2</accession>
<dbReference type="PANTHER" id="PTHR46401">
    <property type="entry name" value="GLYCOSYLTRANSFERASE WBBK-RELATED"/>
    <property type="match status" value="1"/>
</dbReference>